<evidence type="ECO:0000313" key="2">
    <source>
        <dbReference type="EMBL" id="CEL53902.1"/>
    </source>
</evidence>
<evidence type="ECO:0000313" key="3">
    <source>
        <dbReference type="Proteomes" id="UP000059188"/>
    </source>
</evidence>
<dbReference type="EMBL" id="LN679113">
    <property type="protein sequence ID" value="CEL53902.1"/>
    <property type="molecule type" value="Genomic_DNA"/>
</dbReference>
<dbReference type="Proteomes" id="UP000059188">
    <property type="component" value="Unassembled WGS sequence"/>
</dbReference>
<sequence length="85" mass="9235">MHFHSAGTIGATCEQGKPLMRQENRAKLQRTPSNNTRRVTVTKEKPSEMTRSSGVLMLLGSLGWIAKQPEANLPGSSSTQPQTDA</sequence>
<gene>
    <name evidence="2" type="ORF">RSOLAG1IB_06684</name>
</gene>
<proteinExistence type="predicted"/>
<evidence type="ECO:0000256" key="1">
    <source>
        <dbReference type="SAM" id="MobiDB-lite"/>
    </source>
</evidence>
<dbReference type="AlphaFoldDB" id="A0A0B7FCD1"/>
<name>A0A0B7FCD1_THACB</name>
<feature type="compositionally biased region" description="Polar residues" evidence="1">
    <location>
        <begin position="30"/>
        <end position="39"/>
    </location>
</feature>
<reference evidence="2 3" key="1">
    <citation type="submission" date="2014-11" db="EMBL/GenBank/DDBJ databases">
        <authorList>
            <person name="Wibberg Daniel"/>
        </authorList>
    </citation>
    <scope>NUCLEOTIDE SEQUENCE [LARGE SCALE GENOMIC DNA]</scope>
    <source>
        <strain evidence="2">Rhizoctonia solani AG1-IB 7/3/14</strain>
    </source>
</reference>
<keyword evidence="3" id="KW-1185">Reference proteome</keyword>
<protein>
    <submittedName>
        <fullName evidence="2">Uncharacterized protein</fullName>
    </submittedName>
</protein>
<accession>A0A0B7FCD1</accession>
<organism evidence="2 3">
    <name type="scientific">Thanatephorus cucumeris (strain AG1-IB / isolate 7/3/14)</name>
    <name type="common">Lettuce bottom rot fungus</name>
    <name type="synonym">Rhizoctonia solani</name>
    <dbReference type="NCBI Taxonomy" id="1108050"/>
    <lineage>
        <taxon>Eukaryota</taxon>
        <taxon>Fungi</taxon>
        <taxon>Dikarya</taxon>
        <taxon>Basidiomycota</taxon>
        <taxon>Agaricomycotina</taxon>
        <taxon>Agaricomycetes</taxon>
        <taxon>Cantharellales</taxon>
        <taxon>Ceratobasidiaceae</taxon>
        <taxon>Rhizoctonia</taxon>
        <taxon>Rhizoctonia solani AG-1</taxon>
    </lineage>
</organism>
<feature type="region of interest" description="Disordered" evidence="1">
    <location>
        <begin position="24"/>
        <end position="53"/>
    </location>
</feature>